<keyword evidence="17" id="KW-1185">Reference proteome</keyword>
<dbReference type="PANTHER" id="PTHR12128">
    <property type="entry name" value="DIHYDRODIPICOLINATE SYNTHASE"/>
    <property type="match status" value="1"/>
</dbReference>
<dbReference type="InterPro" id="IPR002220">
    <property type="entry name" value="DapA-like"/>
</dbReference>
<evidence type="ECO:0000256" key="6">
    <source>
        <dbReference type="ARBA" id="ARBA00022605"/>
    </source>
</evidence>
<dbReference type="InterPro" id="IPR013785">
    <property type="entry name" value="Aldolase_TIM"/>
</dbReference>
<dbReference type="PROSITE" id="PS00666">
    <property type="entry name" value="DHDPS_2"/>
    <property type="match status" value="1"/>
</dbReference>
<evidence type="ECO:0000256" key="14">
    <source>
        <dbReference type="PIRSR" id="PIRSR001365-1"/>
    </source>
</evidence>
<dbReference type="HAMAP" id="MF_00418">
    <property type="entry name" value="DapA"/>
    <property type="match status" value="1"/>
</dbReference>
<dbReference type="PANTHER" id="PTHR12128:SF66">
    <property type="entry name" value="4-HYDROXY-2-OXOGLUTARATE ALDOLASE, MITOCHONDRIAL"/>
    <property type="match status" value="1"/>
</dbReference>
<feature type="binding site" evidence="12 15">
    <location>
        <position position="44"/>
    </location>
    <ligand>
        <name>pyruvate</name>
        <dbReference type="ChEBI" id="CHEBI:15361"/>
    </ligand>
</feature>
<evidence type="ECO:0000256" key="1">
    <source>
        <dbReference type="ARBA" id="ARBA00003294"/>
    </source>
</evidence>
<evidence type="ECO:0000256" key="2">
    <source>
        <dbReference type="ARBA" id="ARBA00005120"/>
    </source>
</evidence>
<dbReference type="GO" id="GO:0019877">
    <property type="term" value="P:diaminopimelate biosynthetic process"/>
    <property type="evidence" value="ECO:0007669"/>
    <property type="project" value="UniProtKB-UniRule"/>
</dbReference>
<keyword evidence="8 12" id="KW-0457">Lysine biosynthesis</keyword>
<dbReference type="AlphaFoldDB" id="A0A0C1U7I9"/>
<dbReference type="EC" id="4.3.3.7" evidence="4 12"/>
<comment type="subcellular location">
    <subcellularLocation>
        <location evidence="12">Cytoplasm</location>
    </subcellularLocation>
</comment>
<name>A0A0C1U7I9_9BACT</name>
<evidence type="ECO:0000256" key="9">
    <source>
        <dbReference type="ARBA" id="ARBA00023239"/>
    </source>
</evidence>
<keyword evidence="9 12" id="KW-0456">Lyase</keyword>
<dbReference type="Proteomes" id="UP000031433">
    <property type="component" value="Unassembled WGS sequence"/>
</dbReference>
<evidence type="ECO:0000313" key="17">
    <source>
        <dbReference type="Proteomes" id="UP000031433"/>
    </source>
</evidence>
<dbReference type="InterPro" id="IPR020625">
    <property type="entry name" value="Schiff_base-form_aldolases_AS"/>
</dbReference>
<evidence type="ECO:0000256" key="15">
    <source>
        <dbReference type="PIRSR" id="PIRSR001365-2"/>
    </source>
</evidence>
<comment type="catalytic activity">
    <reaction evidence="11 12">
        <text>L-aspartate 4-semialdehyde + pyruvate = (2S,4S)-4-hydroxy-2,3,4,5-tetrahydrodipicolinate + H2O + H(+)</text>
        <dbReference type="Rhea" id="RHEA:34171"/>
        <dbReference type="ChEBI" id="CHEBI:15361"/>
        <dbReference type="ChEBI" id="CHEBI:15377"/>
        <dbReference type="ChEBI" id="CHEBI:15378"/>
        <dbReference type="ChEBI" id="CHEBI:67139"/>
        <dbReference type="ChEBI" id="CHEBI:537519"/>
        <dbReference type="EC" id="4.3.3.7"/>
    </reaction>
</comment>
<dbReference type="Pfam" id="PF00701">
    <property type="entry name" value="DHDPS"/>
    <property type="match status" value="1"/>
</dbReference>
<sequence>MFKGSIVAIVTPFANGAVDQEKLRELVEFQITNGTDAIVPCGTTGESSTLDYDEHMDVVKIVIEQVNKRVPVIAGTGSNSTAEAIELSRKAKEAGADGVLLVTPYYNKPTQEGLVRHYTAIADAVAIPQILYNVPGRTGVNMLPDTVARLAPHKNIVAIKEATGSLQQASEILALCGDQIDVLSGDDFITFPMMACGAKGVISVLANIMPKAVADLTDAFFAGDLETARRLHLNTLKISNAMFIESNPIPVKTALGLMGKCSDEVRLPLCPMSEGNKAKLAAIMKEYQLI</sequence>
<comment type="function">
    <text evidence="1 12">Catalyzes the condensation of (S)-aspartate-beta-semialdehyde [(S)-ASA] and pyruvate to 4-hydroxy-tetrahydrodipicolinate (HTPA).</text>
</comment>
<keyword evidence="10 12" id="KW-0704">Schiff base</keyword>
<evidence type="ECO:0000256" key="12">
    <source>
        <dbReference type="HAMAP-Rule" id="MF_00418"/>
    </source>
</evidence>
<evidence type="ECO:0000256" key="11">
    <source>
        <dbReference type="ARBA" id="ARBA00047836"/>
    </source>
</evidence>
<dbReference type="PROSITE" id="PS00665">
    <property type="entry name" value="DHDPS_1"/>
    <property type="match status" value="1"/>
</dbReference>
<comment type="subunit">
    <text evidence="12">Homotetramer; dimer of dimers.</text>
</comment>
<dbReference type="RefSeq" id="WP_039647251.1">
    <property type="nucleotide sequence ID" value="NZ_JXBL01000001.1"/>
</dbReference>
<keyword evidence="5 12" id="KW-0963">Cytoplasm</keyword>
<dbReference type="GO" id="GO:0009089">
    <property type="term" value="P:lysine biosynthetic process via diaminopimelate"/>
    <property type="evidence" value="ECO:0007669"/>
    <property type="project" value="UniProtKB-UniRule"/>
</dbReference>
<evidence type="ECO:0000256" key="13">
    <source>
        <dbReference type="PIRNR" id="PIRNR001365"/>
    </source>
</evidence>
<evidence type="ECO:0000256" key="3">
    <source>
        <dbReference type="ARBA" id="ARBA00007592"/>
    </source>
</evidence>
<dbReference type="InterPro" id="IPR005263">
    <property type="entry name" value="DapA"/>
</dbReference>
<gene>
    <name evidence="12" type="primary">dapA</name>
    <name evidence="16" type="ORF">SE37_13735</name>
</gene>
<comment type="caution">
    <text evidence="12">Was originally thought to be a dihydrodipicolinate synthase (DHDPS), catalyzing the condensation of (S)-aspartate-beta-semialdehyde [(S)-ASA] and pyruvate to dihydrodipicolinate (DHDP). However, it was shown in E.coli that the product of the enzymatic reaction is not dihydrodipicolinate but in fact (4S)-4-hydroxy-2,3,4,5-tetrahydro-(2S)-dipicolinic acid (HTPA), and that the consecutive dehydration reaction leading to DHDP is not spontaneous but catalyzed by DapB.</text>
</comment>
<comment type="caution">
    <text evidence="16">The sequence shown here is derived from an EMBL/GenBank/DDBJ whole genome shotgun (WGS) entry which is preliminary data.</text>
</comment>
<comment type="similarity">
    <text evidence="3 12 13">Belongs to the DapA family.</text>
</comment>
<dbReference type="NCBIfam" id="TIGR00674">
    <property type="entry name" value="dapA"/>
    <property type="match status" value="1"/>
</dbReference>
<dbReference type="SUPFAM" id="SSF51569">
    <property type="entry name" value="Aldolase"/>
    <property type="match status" value="1"/>
</dbReference>
<feature type="site" description="Part of a proton relay during catalysis" evidence="12">
    <location>
        <position position="43"/>
    </location>
</feature>
<evidence type="ECO:0000256" key="4">
    <source>
        <dbReference type="ARBA" id="ARBA00012086"/>
    </source>
</evidence>
<protein>
    <recommendedName>
        <fullName evidence="4 12">4-hydroxy-tetrahydrodipicolinate synthase</fullName>
        <shortName evidence="12">HTPA synthase</shortName>
        <ecNumber evidence="4 12">4.3.3.7</ecNumber>
    </recommendedName>
</protein>
<evidence type="ECO:0000256" key="10">
    <source>
        <dbReference type="ARBA" id="ARBA00023270"/>
    </source>
</evidence>
<dbReference type="InterPro" id="IPR020624">
    <property type="entry name" value="Schiff_base-form_aldolases_CS"/>
</dbReference>
<reference evidence="16 17" key="1">
    <citation type="submission" date="2015-01" db="EMBL/GenBank/DDBJ databases">
        <title>Genome sequence of the anaerobic bacterium Geobacter soli GSS01, a dissimilatory Fe(III) reducer from soil.</title>
        <authorList>
            <person name="Yang G."/>
            <person name="Zhou S."/>
        </authorList>
    </citation>
    <scope>NUCLEOTIDE SEQUENCE [LARGE SCALE GENOMIC DNA]</scope>
    <source>
        <strain evidence="16 17">GSS01</strain>
    </source>
</reference>
<dbReference type="EMBL" id="JXBL01000001">
    <property type="protein sequence ID" value="KIE43615.1"/>
    <property type="molecule type" value="Genomic_DNA"/>
</dbReference>
<evidence type="ECO:0000313" key="16">
    <source>
        <dbReference type="EMBL" id="KIE43615.1"/>
    </source>
</evidence>
<feature type="site" description="Part of a proton relay during catalysis" evidence="12">
    <location>
        <position position="106"/>
    </location>
</feature>
<keyword evidence="7 12" id="KW-0220">Diaminopimelate biosynthesis</keyword>
<proteinExistence type="inferred from homology"/>
<dbReference type="GO" id="GO:0008840">
    <property type="term" value="F:4-hydroxy-tetrahydrodipicolinate synthase activity"/>
    <property type="evidence" value="ECO:0007669"/>
    <property type="project" value="UniProtKB-UniRule"/>
</dbReference>
<dbReference type="CDD" id="cd00950">
    <property type="entry name" value="DHDPS"/>
    <property type="match status" value="1"/>
</dbReference>
<keyword evidence="6 12" id="KW-0028">Amino-acid biosynthesis</keyword>
<dbReference type="PRINTS" id="PR00146">
    <property type="entry name" value="DHPICSNTHASE"/>
</dbReference>
<feature type="binding site" evidence="12 15">
    <location>
        <position position="202"/>
    </location>
    <ligand>
        <name>pyruvate</name>
        <dbReference type="ChEBI" id="CHEBI:15361"/>
    </ligand>
</feature>
<dbReference type="PIRSF" id="PIRSF001365">
    <property type="entry name" value="DHDPS"/>
    <property type="match status" value="1"/>
</dbReference>
<dbReference type="Gene3D" id="3.20.20.70">
    <property type="entry name" value="Aldolase class I"/>
    <property type="match status" value="1"/>
</dbReference>
<evidence type="ECO:0000256" key="7">
    <source>
        <dbReference type="ARBA" id="ARBA00022915"/>
    </source>
</evidence>
<comment type="pathway">
    <text evidence="2 12">Amino-acid biosynthesis; L-lysine biosynthesis via DAP pathway; (S)-tetrahydrodipicolinate from L-aspartate: step 3/4.</text>
</comment>
<evidence type="ECO:0000256" key="5">
    <source>
        <dbReference type="ARBA" id="ARBA00022490"/>
    </source>
</evidence>
<dbReference type="SMART" id="SM01130">
    <property type="entry name" value="DHDPS"/>
    <property type="match status" value="1"/>
</dbReference>
<feature type="active site" description="Proton donor/acceptor" evidence="12 14">
    <location>
        <position position="132"/>
    </location>
</feature>
<dbReference type="UniPathway" id="UPA00034">
    <property type="reaction ID" value="UER00017"/>
</dbReference>
<feature type="active site" description="Schiff-base intermediate with substrate" evidence="12 14">
    <location>
        <position position="160"/>
    </location>
</feature>
<accession>A0A0C1U7I9</accession>
<evidence type="ECO:0000256" key="8">
    <source>
        <dbReference type="ARBA" id="ARBA00023154"/>
    </source>
</evidence>
<dbReference type="GO" id="GO:0005829">
    <property type="term" value="C:cytosol"/>
    <property type="evidence" value="ECO:0007669"/>
    <property type="project" value="TreeGrafter"/>
</dbReference>
<organism evidence="16 17">
    <name type="scientific">Geobacter soli</name>
    <dbReference type="NCBI Taxonomy" id="1510391"/>
    <lineage>
        <taxon>Bacteria</taxon>
        <taxon>Pseudomonadati</taxon>
        <taxon>Thermodesulfobacteriota</taxon>
        <taxon>Desulfuromonadia</taxon>
        <taxon>Geobacterales</taxon>
        <taxon>Geobacteraceae</taxon>
        <taxon>Geobacter</taxon>
    </lineage>
</organism>